<feature type="region of interest" description="Disordered" evidence="1">
    <location>
        <begin position="1"/>
        <end position="29"/>
    </location>
</feature>
<accession>A0ABR7QJJ5</accession>
<proteinExistence type="predicted"/>
<feature type="compositionally biased region" description="Basic and acidic residues" evidence="1">
    <location>
        <begin position="1"/>
        <end position="15"/>
    </location>
</feature>
<evidence type="ECO:0000256" key="1">
    <source>
        <dbReference type="SAM" id="MobiDB-lite"/>
    </source>
</evidence>
<evidence type="ECO:0000313" key="2">
    <source>
        <dbReference type="EMBL" id="MBC8767350.1"/>
    </source>
</evidence>
<dbReference type="RefSeq" id="WP_187582051.1">
    <property type="nucleotide sequence ID" value="NZ_JACLHY010000003.1"/>
</dbReference>
<reference evidence="2 3" key="1">
    <citation type="submission" date="2020-08" db="EMBL/GenBank/DDBJ databases">
        <title>Arenibacter gaetbuli sp. nov., isolated from a sand dune.</title>
        <authorList>
            <person name="Park S."/>
            <person name="Yoon J.-H."/>
        </authorList>
    </citation>
    <scope>NUCLEOTIDE SEQUENCE [LARGE SCALE GENOMIC DNA]</scope>
    <source>
        <strain evidence="2 3">BSSL-BM3</strain>
    </source>
</reference>
<dbReference type="Proteomes" id="UP000618952">
    <property type="component" value="Unassembled WGS sequence"/>
</dbReference>
<organism evidence="2 3">
    <name type="scientific">Arenibacter arenosicollis</name>
    <dbReference type="NCBI Taxonomy" id="2762274"/>
    <lineage>
        <taxon>Bacteria</taxon>
        <taxon>Pseudomonadati</taxon>
        <taxon>Bacteroidota</taxon>
        <taxon>Flavobacteriia</taxon>
        <taxon>Flavobacteriales</taxon>
        <taxon>Flavobacteriaceae</taxon>
        <taxon>Arenibacter</taxon>
    </lineage>
</organism>
<protein>
    <submittedName>
        <fullName evidence="2">Uncharacterized protein</fullName>
    </submittedName>
</protein>
<name>A0ABR7QJJ5_9FLAO</name>
<sequence length="125" mass="14395">MTTDRKNQDKEKPFRGLENNVPQNHGLGQDYHERESIGISAEELGKPVNNGGVDTTKLDLHLESQWLAVRDEYLSHYPAIKEEDTEYEKGSFYKVIDSIAKSRQRSPEEIRKEIMGWSLTTNDQS</sequence>
<evidence type="ECO:0000313" key="3">
    <source>
        <dbReference type="Proteomes" id="UP000618952"/>
    </source>
</evidence>
<dbReference type="EMBL" id="JACLHY010000003">
    <property type="protein sequence ID" value="MBC8767350.1"/>
    <property type="molecule type" value="Genomic_DNA"/>
</dbReference>
<comment type="caution">
    <text evidence="2">The sequence shown here is derived from an EMBL/GenBank/DDBJ whole genome shotgun (WGS) entry which is preliminary data.</text>
</comment>
<keyword evidence="3" id="KW-1185">Reference proteome</keyword>
<gene>
    <name evidence="2" type="ORF">H4O18_05035</name>
</gene>